<evidence type="ECO:0000259" key="4">
    <source>
        <dbReference type="Pfam" id="PF15445"/>
    </source>
</evidence>
<evidence type="ECO:0000313" key="8">
    <source>
        <dbReference type="Proteomes" id="UP000019103"/>
    </source>
</evidence>
<accession>W4IRG8</accession>
<dbReference type="Pfam" id="PF15445">
    <property type="entry name" value="ATS"/>
    <property type="match status" value="1"/>
</dbReference>
<dbReference type="GO" id="GO:0046789">
    <property type="term" value="F:host cell surface receptor binding"/>
    <property type="evidence" value="ECO:0007669"/>
    <property type="project" value="InterPro"/>
</dbReference>
<feature type="compositionally biased region" description="Basic and acidic residues" evidence="1">
    <location>
        <begin position="2339"/>
        <end position="2349"/>
    </location>
</feature>
<dbReference type="InterPro" id="IPR029211">
    <property type="entry name" value="PfEMP1_ATS"/>
</dbReference>
<feature type="region of interest" description="Disordered" evidence="1">
    <location>
        <begin position="805"/>
        <end position="826"/>
    </location>
</feature>
<dbReference type="Gene3D" id="1.20.1310.20">
    <property type="entry name" value="Duffy-antigen binding domain"/>
    <property type="match status" value="5"/>
</dbReference>
<evidence type="ECO:0000313" key="7">
    <source>
        <dbReference type="EMBL" id="ETW52032.1"/>
    </source>
</evidence>
<dbReference type="Gene3D" id="1.10.1900.40">
    <property type="entry name" value="Acidic terminal segments, variant surface antigen of PfEMP1"/>
    <property type="match status" value="2"/>
</dbReference>
<name>W4IRG8_PLAFP</name>
<dbReference type="Gene3D" id="1.20.58.830">
    <property type="match status" value="6"/>
</dbReference>
<feature type="region of interest" description="Disordered" evidence="1">
    <location>
        <begin position="1392"/>
        <end position="1415"/>
    </location>
</feature>
<organism evidence="7 8">
    <name type="scientific">Plasmodium falciparum (isolate Palo Alto / Uganda)</name>
    <dbReference type="NCBI Taxonomy" id="57270"/>
    <lineage>
        <taxon>Eukaryota</taxon>
        <taxon>Sar</taxon>
        <taxon>Alveolata</taxon>
        <taxon>Apicomplexa</taxon>
        <taxon>Aconoidasida</taxon>
        <taxon>Haemosporida</taxon>
        <taxon>Plasmodiidae</taxon>
        <taxon>Plasmodium</taxon>
        <taxon>Plasmodium (Laverania)</taxon>
    </lineage>
</organism>
<feature type="domain" description="Duffy-antigen binding" evidence="3">
    <location>
        <begin position="849"/>
        <end position="1022"/>
    </location>
</feature>
<dbReference type="InterPro" id="IPR008602">
    <property type="entry name" value="Duffy-antigen-binding"/>
</dbReference>
<feature type="region of interest" description="Disordered" evidence="1">
    <location>
        <begin position="2327"/>
        <end position="2358"/>
    </location>
</feature>
<feature type="domain" description="Duffy-binding-like" evidence="2">
    <location>
        <begin position="580"/>
        <end position="725"/>
    </location>
</feature>
<dbReference type="Pfam" id="PF15447">
    <property type="entry name" value="NTS"/>
    <property type="match status" value="1"/>
</dbReference>
<protein>
    <recommendedName>
        <fullName evidence="9">Erythrocyte membrane protein 1, PfEMP1</fullName>
    </recommendedName>
</protein>
<evidence type="ECO:0000259" key="5">
    <source>
        <dbReference type="Pfam" id="PF15447"/>
    </source>
</evidence>
<evidence type="ECO:0000256" key="1">
    <source>
        <dbReference type="SAM" id="MobiDB-lite"/>
    </source>
</evidence>
<feature type="region of interest" description="Disordered" evidence="1">
    <location>
        <begin position="767"/>
        <end position="792"/>
    </location>
</feature>
<dbReference type="InterPro" id="IPR044932">
    <property type="entry name" value="PfEMP1_ATS_sf"/>
</dbReference>
<evidence type="ECO:0008006" key="9">
    <source>
        <dbReference type="Google" id="ProtNLM"/>
    </source>
</evidence>
<feature type="domain" description="Duffy-antigen binding" evidence="3">
    <location>
        <begin position="1277"/>
        <end position="1451"/>
    </location>
</feature>
<dbReference type="EMBL" id="KI927420">
    <property type="protein sequence ID" value="ETW52032.1"/>
    <property type="molecule type" value="Genomic_DNA"/>
</dbReference>
<dbReference type="InterPro" id="IPR004258">
    <property type="entry name" value="DBL"/>
</dbReference>
<dbReference type="Proteomes" id="UP000019103">
    <property type="component" value="Unassembled WGS sequence"/>
</dbReference>
<feature type="region of interest" description="Disordered" evidence="1">
    <location>
        <begin position="1137"/>
        <end position="1158"/>
    </location>
</feature>
<dbReference type="FunFam" id="1.20.58.830:FF:000005">
    <property type="entry name" value="Erythrocyte membrane protein 1, PfEMP1"/>
    <property type="match status" value="1"/>
</dbReference>
<feature type="domain" description="Duffy-binding-like" evidence="6">
    <location>
        <begin position="311"/>
        <end position="470"/>
    </location>
</feature>
<feature type="region of interest" description="Disordered" evidence="1">
    <location>
        <begin position="1816"/>
        <end position="1844"/>
    </location>
</feature>
<evidence type="ECO:0000259" key="6">
    <source>
        <dbReference type="Pfam" id="PF22672"/>
    </source>
</evidence>
<feature type="domain" description="Duffy-antigen binding" evidence="3">
    <location>
        <begin position="116"/>
        <end position="307"/>
    </location>
</feature>
<dbReference type="SUPFAM" id="SSF140924">
    <property type="entry name" value="Duffy binding domain-like"/>
    <property type="match status" value="6"/>
</dbReference>
<sequence>MAPPSPARSTSTTYSSAKELLEDIGEEVQKIAHNAALERKGNLHGLLSSVKYTNDIAVEGKTLKACDLDHEYDTNVTGGFDKSNPCKNRPNVRFSDIYGGQCTDSKIKGNVGNNGGACAPFRRLFLCDQHLSHMEEHKINDIHNLLLEVSLAAKYEGDSIINNYPDNRDKKEGICTALARSFADIGDIVRGKDLFNGYNQEDIKEKAKLQENLRKIFKEIYNNLENTETKKRYNEEDDKDPNYYKLREDWWNANRKEVWKAITCGAGENDIYSKTITYGTTTTSYPRCGHEDDNVPTNLDYVPQYLRWFDEWGEEFCRKRKKQLENAIEKCRGENKDKYCTLNGYDCEKSIRGKEILISDPNCTKCSFACDPYVKWIDNQKEEFLKQKNKYHKEIEDSSTTIKQTQFGKINNMYGKEFYKNLKTYYGTVNQFLELLNKETECQSQPEVGEKRSTIDFTKDTDKDIFSHTEICEPCPWCGVKKDGSKWTPKKVTCGNEKNIWFNKSNGTDISILSTDREKETILEKLKKFCIDNEEINDNWKCYYNNNNDNSDNSDNSGNCILQDEKQNPRDKTIMSYYTLFSLWLKRMLDNSIEWRTKLKNCIKNGDKSTCIKWCKTPCECYKKWVGKKGKEWKKIKDHFYKQRDLPRDHHFTTLEWFLELQFLPSIEDAYGNDEAIETIEELLEERRTHADSDLNDEEKKDIIDYLLKHELEEAQNCVTNNPKEDANCIDEDDLEHNNPCAKPDKKPAASVKDIARQMQRYARKQLLTRGSKDELKANASQGTYKKNGNPSDLKENICKITLEHSNDSRSAPDGEPCKGKDGSNGGVRMKIGNGWTHLQNAKTTYSDVFLPPRRQHMCTSNLENLETNCGPLHVKDPNCDKVNHSFLGDVLLSAKKEGDFISKNFNKENPRDPGICRALKYSFADIGDIIRGKDLFYGNPQEKKQREQLDDKLKTIFGKIHDKLGDSIKSNYNDTKNFYQLREDWWSANRIKIWSAMKCALKSDNIQCRMTPDDYIPQRLRWMTEWAEWFCKMQKEAYNELKGKCSTCMNKNKGADCKKNTTEYENCKGASDVYKTKIKPWADQWDIISKNYEKLYKEVEIAAGNGGLNTSTAIKDNEDKPVIEFLFELYKENGGKISTPSDTHPGPRVKRGAPSGNSNTVYSTAAGYIHQEAHIDDCNKQNVFCEKKHGVTPPNGEDNAEYTFQQHPLDYEKACGCEDRIKEKVTKPKKQKDACKIVEEIYGTSNNGQNGINRCFPKKGPFVWKCGDKSLVKDEGVCMPPRRKSLCIYILTLQQQTKDEDKLREAFIKCAAAETCLLWHKYKKEKEKKKSYVIGQIAFDEEEEDPQSQLERGQIPDEFKRQMFYTFGDYRDLCLDKDISKKQGPVEDATNNIRNFFSGKNGKSPSGKTPDEGRKAWWDGIKEDVWKGMLCALEKIVKNPSKFTNNSKYSYTTVTFSGDNSPTLEKFAQTPQFLRWFTEWSDDFCIQQKKELKTLENKCNFSTCDDANDNEKKKCHQACWNYKAFLKKWKKQYKKQNIEFEGLRYTDSIIKDKSAPEYLEENCKDKCSCIKEADYTHYNKSFEYPPQNFKDKCNCPLFDKNETDDTNKKSKPKKEDDTYEDFEKCPFENSGNRDGTTVIKNDRCKNLNVNRQCTETKYENDLDQWTGKLVRDSSKDNEGVLMPPRRVHLCTRTITKNKYRTTETDKFKKDLFDSAYNQGFLLGKKFKDYNDEGHEALKNSFADYGDIIRGKDIMETTTPTDIKEKLEKLLKNAEKTAQSNGTTPQPKSVNQWWEQYRTSVWHAMLCGYHQGINGPQTLGRRRGRQSQPVTALTSSPTTKTIPPNWCQLPTDDSTDQFLRWLREWGTQYCKEKQQLKSNMQMPCKSHLDKYGIIEKKNDINPNCLPSLDKYEVWSNNRLPEWDGLSKKFTKDKEKDKYNNVKETSAENYLKQNCSECKCSFKDIEQTHEKSIKGGHDIFVDILDKAQIPGFVEDIAYRYKGINPKCPEDNECNQYQNIACRGLPHDDDTDWKLSFVNDTKTTNKGVLVPPRRRQLCLRVEPKKLRQLKRNVEKFKNFICSSALAETKRLKQVYKDDNNKLLQAIKYSFADIGNVVKGDDMMESPTSKYIGELFNSTKYNAIDRKNWWNENKYHVWESMLCAYRQAAEDTEKNEKCRFPDIESVPQFLRWFQEWTKIFCIKRKTLYDKMVTECQKAQCDKNTGNVQGSDCIKACKKYKYYVLKKKIEYEIQSNKYNKEFKTILNNKDASEFLKVECLSLFFSEAPEKNWGDPYETLEETLKNKCTCIKTESKCPKDIYKVDDEKTKQDIVKPTTPSNKTYADEASPKKTEVLPPQPSDNTSDILEKTIPFGIALALGSIAFLFMKKKTHTPVDLFSVINIPKGDYGIPTPKSKNRYIPYKSAQYKGKTYIYMEGDSSGDEKYAFMSDTTDVTSSESEYEELDINDIYVPGSPKYKTLIEVVLEPSKSNGNTLGDMVGTTIFTDEEWNELKQDFISQYIQSRLPMDVPQYDVSKELPMNIVDNVLDDGMHEKPFITSIHDRDLYTGEEISYNINMSTNSMDDPKYESNNVYSGIDLINDSLNSGNQHIHIYDELLKRKENELFGTNHVKQTSIHSVAKPISDDPIHNQLELFHKWLDRHRNMCEKWENHHERLAKLKEEWENETHSGDVPSNTNNMLNTDVSIQIDMNNPKTTNEFTNMDTNPDKSTMDTILEDLEKYNEPYYDVQDDIYYDVNDDNDISTVDSNAMDVPSKVQIEMSVKNHKLVKEKYPIADVWDI</sequence>
<feature type="compositionally biased region" description="Polar residues" evidence="1">
    <location>
        <begin position="779"/>
        <end position="791"/>
    </location>
</feature>
<dbReference type="GO" id="GO:0016020">
    <property type="term" value="C:membrane"/>
    <property type="evidence" value="ECO:0007669"/>
    <property type="project" value="InterPro"/>
</dbReference>
<dbReference type="Pfam" id="PF05424">
    <property type="entry name" value="Duffy_binding"/>
    <property type="match status" value="5"/>
</dbReference>
<feature type="domain" description="Plasmodium falciparum erythrocyte membrane protein-1 N-terminal segment" evidence="5">
    <location>
        <begin position="16"/>
        <end position="49"/>
    </location>
</feature>
<dbReference type="InterPro" id="IPR054595">
    <property type="entry name" value="DBL_C"/>
</dbReference>
<feature type="domain" description="Duffy-antigen binding" evidence="3">
    <location>
        <begin position="2045"/>
        <end position="2188"/>
    </location>
</feature>
<reference evidence="7 8" key="1">
    <citation type="submission" date="2013-02" db="EMBL/GenBank/DDBJ databases">
        <title>The Genome Annotation of Plasmodium falciparum Palo Alto/Uganda.</title>
        <authorList>
            <consortium name="The Broad Institute Genome Sequencing Platform"/>
            <consortium name="The Broad Institute Genome Sequencing Center for Infectious Disease"/>
            <person name="Neafsey D."/>
            <person name="Hoffman S."/>
            <person name="Volkman S."/>
            <person name="Rosenthal P."/>
            <person name="Walker B."/>
            <person name="Young S.K."/>
            <person name="Zeng Q."/>
            <person name="Gargeya S."/>
            <person name="Fitzgerald M."/>
            <person name="Haas B."/>
            <person name="Abouelleil A."/>
            <person name="Allen A.W."/>
            <person name="Alvarado L."/>
            <person name="Arachchi H.M."/>
            <person name="Berlin A.M."/>
            <person name="Chapman S.B."/>
            <person name="Gainer-Dewar J."/>
            <person name="Goldberg J."/>
            <person name="Griggs A."/>
            <person name="Gujja S."/>
            <person name="Hansen M."/>
            <person name="Howarth C."/>
            <person name="Imamovic A."/>
            <person name="Ireland A."/>
            <person name="Larimer J."/>
            <person name="McCowan C."/>
            <person name="Murphy C."/>
            <person name="Pearson M."/>
            <person name="Poon T.W."/>
            <person name="Priest M."/>
            <person name="Roberts A."/>
            <person name="Saif S."/>
            <person name="Shea T."/>
            <person name="Sisk P."/>
            <person name="Sykes S."/>
            <person name="Wortman J."/>
            <person name="Nusbaum C."/>
            <person name="Birren B."/>
        </authorList>
    </citation>
    <scope>NUCLEOTIDE SEQUENCE [LARGE SCALE GENOMIC DNA]</scope>
    <source>
        <strain evidence="7 8">Palo Alto/Uganda</strain>
    </source>
</reference>
<reference evidence="7 8" key="2">
    <citation type="submission" date="2013-02" db="EMBL/GenBank/DDBJ databases">
        <title>The Genome Sequence of Plasmodium falciparum Palo Alto/Uganda.</title>
        <authorList>
            <consortium name="The Broad Institute Genome Sequencing Platform"/>
            <consortium name="The Broad Institute Genome Sequencing Center for Infectious Disease"/>
            <person name="Neafsey D."/>
            <person name="Cheeseman I."/>
            <person name="Volkman S."/>
            <person name="Adams J."/>
            <person name="Walker B."/>
            <person name="Young S.K."/>
            <person name="Zeng Q."/>
            <person name="Gargeya S."/>
            <person name="Fitzgerald M."/>
            <person name="Haas B."/>
            <person name="Abouelleil A."/>
            <person name="Alvarado L."/>
            <person name="Arachchi H.M."/>
            <person name="Berlin A.M."/>
            <person name="Chapman S.B."/>
            <person name="Dewar J."/>
            <person name="Goldberg J."/>
            <person name="Griggs A."/>
            <person name="Gujja S."/>
            <person name="Hansen M."/>
            <person name="Howarth C."/>
            <person name="Imamovic A."/>
            <person name="Larimer J."/>
            <person name="McCowan C."/>
            <person name="Murphy C."/>
            <person name="Neiman D."/>
            <person name="Pearson M."/>
            <person name="Priest M."/>
            <person name="Roberts A."/>
            <person name="Saif S."/>
            <person name="Shea T."/>
            <person name="Sisk P."/>
            <person name="Sykes S."/>
            <person name="Wortman J."/>
            <person name="Nusbaum C."/>
            <person name="Birren B."/>
        </authorList>
    </citation>
    <scope>NUCLEOTIDE SEQUENCE [LARGE SCALE GENOMIC DNA]</scope>
    <source>
        <strain evidence="7 8">Palo Alto/Uganda</strain>
    </source>
</reference>
<feature type="compositionally biased region" description="Basic and acidic residues" evidence="1">
    <location>
        <begin position="805"/>
        <end position="822"/>
    </location>
</feature>
<dbReference type="InterPro" id="IPR042202">
    <property type="entry name" value="Duffy-ag-bd_sf"/>
</dbReference>
<dbReference type="Pfam" id="PF03011">
    <property type="entry name" value="PFEMP"/>
    <property type="match status" value="1"/>
</dbReference>
<dbReference type="FunFam" id="1.10.1900.40:FF:000001">
    <property type="entry name" value="Erythrocyte membrane protein 1"/>
    <property type="match status" value="1"/>
</dbReference>
<gene>
    <name evidence="7" type="ORF">PFUGPA_05964</name>
</gene>
<dbReference type="FunFam" id="1.10.1900.40:FF:000004">
    <property type="entry name" value="Erythrocyte membrane protein 1, PfEMP1"/>
    <property type="match status" value="1"/>
</dbReference>
<dbReference type="InterPro" id="IPR029210">
    <property type="entry name" value="PfEMP1_NTS"/>
</dbReference>
<evidence type="ECO:0000259" key="2">
    <source>
        <dbReference type="Pfam" id="PF03011"/>
    </source>
</evidence>
<proteinExistence type="predicted"/>
<feature type="compositionally biased region" description="Polar residues" evidence="1">
    <location>
        <begin position="1826"/>
        <end position="1842"/>
    </location>
</feature>
<evidence type="ECO:0000259" key="3">
    <source>
        <dbReference type="Pfam" id="PF05424"/>
    </source>
</evidence>
<dbReference type="Pfam" id="PF22672">
    <property type="entry name" value="DBL_C"/>
    <property type="match status" value="1"/>
</dbReference>
<feature type="domain" description="Plasmodium falciparum erythrocyte membrane protein 1 acidic terminal segment" evidence="4">
    <location>
        <begin position="2366"/>
        <end position="2795"/>
    </location>
</feature>
<feature type="domain" description="Duffy-antigen binding" evidence="3">
    <location>
        <begin position="1680"/>
        <end position="1813"/>
    </location>
</feature>
<dbReference type="OMA" id="KEDANCI"/>